<dbReference type="InterPro" id="IPR009057">
    <property type="entry name" value="Homeodomain-like_sf"/>
</dbReference>
<gene>
    <name evidence="1" type="ORF">GCM10011383_28100</name>
</gene>
<dbReference type="EMBL" id="BMHT01000005">
    <property type="protein sequence ID" value="GGF15229.1"/>
    <property type="molecule type" value="Genomic_DNA"/>
</dbReference>
<dbReference type="Proteomes" id="UP000632273">
    <property type="component" value="Unassembled WGS sequence"/>
</dbReference>
<dbReference type="SUPFAM" id="SSF46689">
    <property type="entry name" value="Homeodomain-like"/>
    <property type="match status" value="1"/>
</dbReference>
<dbReference type="RefSeq" id="WP_188814661.1">
    <property type="nucleotide sequence ID" value="NZ_BMHT01000005.1"/>
</dbReference>
<accession>A0ABQ1UBL1</accession>
<organism evidence="1 2">
    <name type="scientific">Hymenobacter cavernae</name>
    <dbReference type="NCBI Taxonomy" id="2044852"/>
    <lineage>
        <taxon>Bacteria</taxon>
        <taxon>Pseudomonadati</taxon>
        <taxon>Bacteroidota</taxon>
        <taxon>Cytophagia</taxon>
        <taxon>Cytophagales</taxon>
        <taxon>Hymenobacteraceae</taxon>
        <taxon>Hymenobacter</taxon>
    </lineage>
</organism>
<evidence type="ECO:0000313" key="2">
    <source>
        <dbReference type="Proteomes" id="UP000632273"/>
    </source>
</evidence>
<evidence type="ECO:0008006" key="3">
    <source>
        <dbReference type="Google" id="ProtNLM"/>
    </source>
</evidence>
<dbReference type="InterPro" id="IPR002514">
    <property type="entry name" value="Transposase_8"/>
</dbReference>
<reference evidence="2" key="1">
    <citation type="journal article" date="2019" name="Int. J. Syst. Evol. Microbiol.">
        <title>The Global Catalogue of Microorganisms (GCM) 10K type strain sequencing project: providing services to taxonomists for standard genome sequencing and annotation.</title>
        <authorList>
            <consortium name="The Broad Institute Genomics Platform"/>
            <consortium name="The Broad Institute Genome Sequencing Center for Infectious Disease"/>
            <person name="Wu L."/>
            <person name="Ma J."/>
        </authorList>
    </citation>
    <scope>NUCLEOTIDE SEQUENCE [LARGE SCALE GENOMIC DNA]</scope>
    <source>
        <strain evidence="2">CGMCC 1.15197</strain>
    </source>
</reference>
<name>A0ABQ1UBL1_9BACT</name>
<keyword evidence="2" id="KW-1185">Reference proteome</keyword>
<protein>
    <recommendedName>
        <fullName evidence="3">Transposase</fullName>
    </recommendedName>
</protein>
<comment type="caution">
    <text evidence="1">The sequence shown here is derived from an EMBL/GenBank/DDBJ whole genome shotgun (WGS) entry which is preliminary data.</text>
</comment>
<dbReference type="Pfam" id="PF01527">
    <property type="entry name" value="HTH_Tnp_1"/>
    <property type="match status" value="1"/>
</dbReference>
<evidence type="ECO:0000313" key="1">
    <source>
        <dbReference type="EMBL" id="GGF15229.1"/>
    </source>
</evidence>
<proteinExistence type="predicted"/>
<sequence>MDKPDKRRKYDAAFKTEALRVASESRPTQAAARALNINPKLLYKWQQAAQPALPTDPVEAAEVRQLRAANKRRAQELEILKKAIAIFSTPPTS</sequence>